<evidence type="ECO:0000256" key="1">
    <source>
        <dbReference type="SAM" id="MobiDB-lite"/>
    </source>
</evidence>
<dbReference type="Proteomes" id="UP000193100">
    <property type="component" value="Chromosome"/>
</dbReference>
<evidence type="ECO:0000256" key="2">
    <source>
        <dbReference type="SAM" id="SignalP"/>
    </source>
</evidence>
<feature type="signal peptide" evidence="2">
    <location>
        <begin position="1"/>
        <end position="20"/>
    </location>
</feature>
<feature type="region of interest" description="Disordered" evidence="1">
    <location>
        <begin position="244"/>
        <end position="273"/>
    </location>
</feature>
<dbReference type="PROSITE" id="PS51257">
    <property type="entry name" value="PROKAR_LIPOPROTEIN"/>
    <property type="match status" value="1"/>
</dbReference>
<dbReference type="EMBL" id="CP020931">
    <property type="protein sequence ID" value="ARM84532.1"/>
    <property type="molecule type" value="Genomic_DNA"/>
</dbReference>
<reference evidence="3 4" key="1">
    <citation type="submission" date="2017-04" db="EMBL/GenBank/DDBJ databases">
        <title>Genome Sequence of Marinobacter salarius strain SMR5 Isolated from a culture of the Diatom Skeletonema marinoi.</title>
        <authorList>
            <person name="Topel M."/>
            <person name="Pinder M.I.M."/>
            <person name="Johansson O.N."/>
            <person name="Kourtchenko O."/>
            <person name="Godhe A."/>
            <person name="Clarke A.K."/>
        </authorList>
    </citation>
    <scope>NUCLEOTIDE SEQUENCE [LARGE SCALE GENOMIC DNA]</scope>
    <source>
        <strain evidence="3 4">SMR5</strain>
    </source>
</reference>
<proteinExistence type="predicted"/>
<dbReference type="AlphaFoldDB" id="A0A1W6KB51"/>
<organism evidence="3 4">
    <name type="scientific">Marinobacter salarius</name>
    <dbReference type="NCBI Taxonomy" id="1420917"/>
    <lineage>
        <taxon>Bacteria</taxon>
        <taxon>Pseudomonadati</taxon>
        <taxon>Pseudomonadota</taxon>
        <taxon>Gammaproteobacteria</taxon>
        <taxon>Pseudomonadales</taxon>
        <taxon>Marinobacteraceae</taxon>
        <taxon>Marinobacter</taxon>
    </lineage>
</organism>
<keyword evidence="2" id="KW-0732">Signal</keyword>
<evidence type="ECO:0000313" key="4">
    <source>
        <dbReference type="Proteomes" id="UP000193100"/>
    </source>
</evidence>
<dbReference type="RefSeq" id="WP_085680958.1">
    <property type="nucleotide sequence ID" value="NZ_CP020931.1"/>
</dbReference>
<name>A0A1W6KB51_9GAMM</name>
<dbReference type="GeneID" id="77256406"/>
<feature type="chain" id="PRO_5010852722" evidence="2">
    <location>
        <begin position="21"/>
        <end position="302"/>
    </location>
</feature>
<gene>
    <name evidence="3" type="ORF">MARSALSMR5_02469</name>
</gene>
<evidence type="ECO:0000313" key="3">
    <source>
        <dbReference type="EMBL" id="ARM84532.1"/>
    </source>
</evidence>
<accession>A0A1W6KB51</accession>
<protein>
    <submittedName>
        <fullName evidence="3">Uncharacterized protein</fullName>
    </submittedName>
</protein>
<dbReference type="STRING" id="1420917.AU15_06675"/>
<sequence length="302" mass="32276">MSAQLLKICLPALLLLSACAVKTGGLPGDPAHLKVEPKLFCPGDEVTVSWDVGNIPRDRSHCVVLGEDYTSDASCSSTAECPTDGSCIDGFCCPSSFPTGIAQSCPNHNGCYPPFELAVTADTLTLTPPVNNENEELAGSRTVMPTATTIFNGQVSFEGENYTMAGTTEMVQLTPPSTPVYEFPFVCTGANPGWLPLDLDEEFGWRERRYASDNVRVVNVRNTTGHTIQLRTNNPAVGPVTLEPGQRTDAFNGHPQGEWSASLSPSDPASLVPPRCGATDISDPWPDLQVEATLECANPDMD</sequence>
<feature type="compositionally biased region" description="Low complexity" evidence="1">
    <location>
        <begin position="260"/>
        <end position="273"/>
    </location>
</feature>